<dbReference type="Gene3D" id="1.25.40.20">
    <property type="entry name" value="Ankyrin repeat-containing domain"/>
    <property type="match status" value="2"/>
</dbReference>
<accession>A0A9Q0NWR4</accession>
<dbReference type="AlphaFoldDB" id="A0A9Q0NWR4"/>
<comment type="caution">
    <text evidence="3">The sequence shown here is derived from an EMBL/GenBank/DDBJ whole genome shotgun (WGS) entry which is preliminary data.</text>
</comment>
<dbReference type="PANTHER" id="PTHR24119">
    <property type="entry name" value="ACYL-COA-BINDING DOMAIN-CONTAINING PROTEIN 6"/>
    <property type="match status" value="1"/>
</dbReference>
<gene>
    <name evidence="3" type="ORF">OIU85_010541</name>
</gene>
<evidence type="ECO:0000313" key="3">
    <source>
        <dbReference type="EMBL" id="KAJ6677382.1"/>
    </source>
</evidence>
<dbReference type="SUPFAM" id="SSF48403">
    <property type="entry name" value="Ankyrin repeat"/>
    <property type="match status" value="1"/>
</dbReference>
<dbReference type="InterPro" id="IPR036770">
    <property type="entry name" value="Ankyrin_rpt-contain_sf"/>
</dbReference>
<dbReference type="PANTHER" id="PTHR24119:SF0">
    <property type="entry name" value="ACYL-COA-BINDING DOMAIN-CONTAINING PROTEIN 6"/>
    <property type="match status" value="1"/>
</dbReference>
<dbReference type="EMBL" id="JAPFFL010000015">
    <property type="protein sequence ID" value="KAJ6677382.1"/>
    <property type="molecule type" value="Genomic_DNA"/>
</dbReference>
<keyword evidence="4" id="KW-1185">Reference proteome</keyword>
<dbReference type="PROSITE" id="PS50297">
    <property type="entry name" value="ANK_REP_REGION"/>
    <property type="match status" value="2"/>
</dbReference>
<dbReference type="PROSITE" id="PS50088">
    <property type="entry name" value="ANK_REPEAT"/>
    <property type="match status" value="2"/>
</dbReference>
<dbReference type="Pfam" id="PF12796">
    <property type="entry name" value="Ank_2"/>
    <property type="match status" value="1"/>
</dbReference>
<dbReference type="PRINTS" id="PR01415">
    <property type="entry name" value="ANKYRIN"/>
</dbReference>
<protein>
    <submittedName>
        <fullName evidence="3">ACYL-COA-BINDING DOMAIN-CONTAINING PROTEIN 2</fullName>
    </submittedName>
</protein>
<dbReference type="SMART" id="SM00248">
    <property type="entry name" value="ANK"/>
    <property type="match status" value="3"/>
</dbReference>
<organism evidence="3 4">
    <name type="scientific">Salix viminalis</name>
    <name type="common">Common osier</name>
    <name type="synonym">Basket willow</name>
    <dbReference type="NCBI Taxonomy" id="40686"/>
    <lineage>
        <taxon>Eukaryota</taxon>
        <taxon>Viridiplantae</taxon>
        <taxon>Streptophyta</taxon>
        <taxon>Embryophyta</taxon>
        <taxon>Tracheophyta</taxon>
        <taxon>Spermatophyta</taxon>
        <taxon>Magnoliopsida</taxon>
        <taxon>eudicotyledons</taxon>
        <taxon>Gunneridae</taxon>
        <taxon>Pentapetalae</taxon>
        <taxon>rosids</taxon>
        <taxon>fabids</taxon>
        <taxon>Malpighiales</taxon>
        <taxon>Salicaceae</taxon>
        <taxon>Saliceae</taxon>
        <taxon>Salix</taxon>
    </lineage>
</organism>
<dbReference type="Proteomes" id="UP001151529">
    <property type="component" value="Chromosome 15Z"/>
</dbReference>
<feature type="repeat" description="ANK" evidence="2">
    <location>
        <begin position="100"/>
        <end position="132"/>
    </location>
</feature>
<feature type="repeat" description="ANK" evidence="2">
    <location>
        <begin position="67"/>
        <end position="99"/>
    </location>
</feature>
<name>A0A9Q0NWR4_SALVM</name>
<dbReference type="InterPro" id="IPR002110">
    <property type="entry name" value="Ankyrin_rpt"/>
</dbReference>
<dbReference type="OrthoDB" id="978388at2759"/>
<keyword evidence="1" id="KW-0446">Lipid-binding</keyword>
<evidence type="ECO:0000256" key="2">
    <source>
        <dbReference type="PROSITE-ProRule" id="PRU00023"/>
    </source>
</evidence>
<proteinExistence type="predicted"/>
<reference evidence="3" key="1">
    <citation type="submission" date="2022-11" db="EMBL/GenBank/DDBJ databases">
        <authorList>
            <person name="Hyden B.L."/>
            <person name="Feng K."/>
            <person name="Yates T."/>
            <person name="Jawdy S."/>
            <person name="Smart L.B."/>
            <person name="Muchero W."/>
        </authorList>
    </citation>
    <scope>NUCLEOTIDE SEQUENCE</scope>
    <source>
        <tissue evidence="3">Shoot tip</tissue>
    </source>
</reference>
<evidence type="ECO:0000313" key="4">
    <source>
        <dbReference type="Proteomes" id="UP001151529"/>
    </source>
</evidence>
<evidence type="ECO:0000256" key="1">
    <source>
        <dbReference type="ARBA" id="ARBA00023121"/>
    </source>
</evidence>
<keyword evidence="2" id="KW-0040">ANK repeat</keyword>
<dbReference type="GO" id="GO:0000062">
    <property type="term" value="F:fatty-acyl-CoA binding"/>
    <property type="evidence" value="ECO:0007669"/>
    <property type="project" value="TreeGrafter"/>
</dbReference>
<sequence length="153" mass="17065">MLFSEHVFGTVIKGIFLNVNHRHTQNKLNGLFFRKMDAIHSFAREGEVNNLIKCIDGGVSVNLKDSEGRTPLHWAVDRGHLNIAEVLVGKNADINAKDNDGQTPLHYAAVCEREAIAEYLVKQNADTDARDNDDQSAHDLCESDWPFLQLPAA</sequence>
<reference evidence="3" key="2">
    <citation type="journal article" date="2023" name="Int. J. Mol. Sci.">
        <title>De Novo Assembly and Annotation of 11 Diverse Shrub Willow (Salix) Genomes Reveals Novel Gene Organization in Sex-Linked Regions.</title>
        <authorList>
            <person name="Hyden B."/>
            <person name="Feng K."/>
            <person name="Yates T.B."/>
            <person name="Jawdy S."/>
            <person name="Cereghino C."/>
            <person name="Smart L.B."/>
            <person name="Muchero W."/>
        </authorList>
    </citation>
    <scope>NUCLEOTIDE SEQUENCE [LARGE SCALE GENOMIC DNA]</scope>
    <source>
        <tissue evidence="3">Shoot tip</tissue>
    </source>
</reference>